<dbReference type="GO" id="GO:0042546">
    <property type="term" value="P:cell wall biogenesis"/>
    <property type="evidence" value="ECO:0007669"/>
    <property type="project" value="InterPro"/>
</dbReference>
<dbReference type="InterPro" id="IPR015202">
    <property type="entry name" value="GO-like_E_set"/>
</dbReference>
<feature type="region of interest" description="Disordered" evidence="9">
    <location>
        <begin position="46"/>
        <end position="66"/>
    </location>
</feature>
<dbReference type="CDD" id="cd02176">
    <property type="entry name" value="GH16_XET"/>
    <property type="match status" value="1"/>
</dbReference>
<dbReference type="InterPro" id="IPR011043">
    <property type="entry name" value="Gal_Oxase/kelch_b-propeller"/>
</dbReference>
<evidence type="ECO:0000256" key="10">
    <source>
        <dbReference type="SAM" id="SignalP"/>
    </source>
</evidence>
<dbReference type="CDD" id="cd02851">
    <property type="entry name" value="E_set_GO_C"/>
    <property type="match status" value="1"/>
</dbReference>
<dbReference type="InterPro" id="IPR014756">
    <property type="entry name" value="Ig_E-set"/>
</dbReference>
<keyword evidence="6" id="KW-0325">Glycoprotein</keyword>
<dbReference type="Gene3D" id="2.60.120.200">
    <property type="match status" value="1"/>
</dbReference>
<evidence type="ECO:0000256" key="2">
    <source>
        <dbReference type="ARBA" id="ARBA00022679"/>
    </source>
</evidence>
<evidence type="ECO:0000256" key="5">
    <source>
        <dbReference type="ARBA" id="ARBA00023157"/>
    </source>
</evidence>
<keyword evidence="2" id="KW-0808">Transferase</keyword>
<evidence type="ECO:0000256" key="3">
    <source>
        <dbReference type="ARBA" id="ARBA00022729"/>
    </source>
</evidence>
<evidence type="ECO:0000256" key="4">
    <source>
        <dbReference type="ARBA" id="ARBA00022801"/>
    </source>
</evidence>
<proteinExistence type="predicted"/>
<dbReference type="GO" id="GO:0010411">
    <property type="term" value="P:xyloglucan metabolic process"/>
    <property type="evidence" value="ECO:0007669"/>
    <property type="project" value="InterPro"/>
</dbReference>
<dbReference type="InterPro" id="IPR013320">
    <property type="entry name" value="ConA-like_dom_sf"/>
</dbReference>
<dbReference type="Pfam" id="PF00722">
    <property type="entry name" value="Glyco_hydro_16"/>
    <property type="match status" value="1"/>
</dbReference>
<dbReference type="SUPFAM" id="SSF50965">
    <property type="entry name" value="Galactose oxidase, central domain"/>
    <property type="match status" value="1"/>
</dbReference>
<dbReference type="InterPro" id="IPR013783">
    <property type="entry name" value="Ig-like_fold"/>
</dbReference>
<dbReference type="InterPro" id="IPR000757">
    <property type="entry name" value="Beta-glucanase-like"/>
</dbReference>
<feature type="chain" id="PRO_5042922029" description="xyloglucan:xyloglucosyl transferase" evidence="10">
    <location>
        <begin position="24"/>
        <end position="870"/>
    </location>
</feature>
<gene>
    <name evidence="12" type="ORF">RJ641_026042</name>
</gene>
<dbReference type="EMBL" id="JBAMMX010000003">
    <property type="protein sequence ID" value="KAK6944940.1"/>
    <property type="molecule type" value="Genomic_DNA"/>
</dbReference>
<dbReference type="Pfam" id="PF07250">
    <property type="entry name" value="Glyoxal_oxid_N"/>
    <property type="match status" value="1"/>
</dbReference>
<dbReference type="Gene3D" id="2.130.10.80">
    <property type="entry name" value="Galactose oxidase/kelch, beta-propeller"/>
    <property type="match status" value="1"/>
</dbReference>
<dbReference type="Gene3D" id="2.60.40.10">
    <property type="entry name" value="Immunoglobulins"/>
    <property type="match status" value="1"/>
</dbReference>
<evidence type="ECO:0000256" key="6">
    <source>
        <dbReference type="ARBA" id="ARBA00023180"/>
    </source>
</evidence>
<keyword evidence="7" id="KW-0326">Glycosidase</keyword>
<dbReference type="SUPFAM" id="SSF49899">
    <property type="entry name" value="Concanavalin A-like lectins/glucanases"/>
    <property type="match status" value="1"/>
</dbReference>
<feature type="signal peptide" evidence="10">
    <location>
        <begin position="1"/>
        <end position="23"/>
    </location>
</feature>
<dbReference type="GO" id="GO:0004553">
    <property type="term" value="F:hydrolase activity, hydrolyzing O-glycosyl compounds"/>
    <property type="evidence" value="ECO:0007669"/>
    <property type="project" value="InterPro"/>
</dbReference>
<dbReference type="InterPro" id="IPR008263">
    <property type="entry name" value="GH16_AS"/>
</dbReference>
<organism evidence="12 13">
    <name type="scientific">Dillenia turbinata</name>
    <dbReference type="NCBI Taxonomy" id="194707"/>
    <lineage>
        <taxon>Eukaryota</taxon>
        <taxon>Viridiplantae</taxon>
        <taxon>Streptophyta</taxon>
        <taxon>Embryophyta</taxon>
        <taxon>Tracheophyta</taxon>
        <taxon>Spermatophyta</taxon>
        <taxon>Magnoliopsida</taxon>
        <taxon>eudicotyledons</taxon>
        <taxon>Gunneridae</taxon>
        <taxon>Pentapetalae</taxon>
        <taxon>Dilleniales</taxon>
        <taxon>Dilleniaceae</taxon>
        <taxon>Dillenia</taxon>
    </lineage>
</organism>
<feature type="compositionally biased region" description="Basic and acidic residues" evidence="9">
    <location>
        <begin position="56"/>
        <end position="66"/>
    </location>
</feature>
<evidence type="ECO:0000313" key="12">
    <source>
        <dbReference type="EMBL" id="KAK6944940.1"/>
    </source>
</evidence>
<dbReference type="InterPro" id="IPR016455">
    <property type="entry name" value="XTH"/>
</dbReference>
<name>A0AAN8ZTQ9_9MAGN</name>
<accession>A0AAN8ZTQ9</accession>
<dbReference type="PROSITE" id="PS01034">
    <property type="entry name" value="GH16_1"/>
    <property type="match status" value="1"/>
</dbReference>
<dbReference type="FunFam" id="2.60.120.200:FF:000025">
    <property type="entry name" value="Xyloglucan endotransglucosylase/hydrolase"/>
    <property type="match status" value="1"/>
</dbReference>
<evidence type="ECO:0000256" key="8">
    <source>
        <dbReference type="ARBA" id="ARBA00034022"/>
    </source>
</evidence>
<dbReference type="Pfam" id="PF09118">
    <property type="entry name" value="GO-like_E_set"/>
    <property type="match status" value="1"/>
</dbReference>
<dbReference type="SUPFAM" id="SSF81296">
    <property type="entry name" value="E set domains"/>
    <property type="match status" value="1"/>
</dbReference>
<evidence type="ECO:0000313" key="13">
    <source>
        <dbReference type="Proteomes" id="UP001370490"/>
    </source>
</evidence>
<dbReference type="InterPro" id="IPR037293">
    <property type="entry name" value="Gal_Oxidase_central_sf"/>
</dbReference>
<dbReference type="InterPro" id="IPR010713">
    <property type="entry name" value="XET_C"/>
</dbReference>
<dbReference type="GO" id="GO:0048046">
    <property type="term" value="C:apoplast"/>
    <property type="evidence" value="ECO:0007669"/>
    <property type="project" value="InterPro"/>
</dbReference>
<dbReference type="InterPro" id="IPR009880">
    <property type="entry name" value="Glyoxal_oxidase_N"/>
</dbReference>
<dbReference type="PROSITE" id="PS51762">
    <property type="entry name" value="GH16_2"/>
    <property type="match status" value="1"/>
</dbReference>
<keyword evidence="3 10" id="KW-0732">Signal</keyword>
<evidence type="ECO:0000256" key="1">
    <source>
        <dbReference type="ARBA" id="ARBA00012152"/>
    </source>
</evidence>
<reference evidence="12 13" key="1">
    <citation type="submission" date="2023-12" db="EMBL/GenBank/DDBJ databases">
        <title>A high-quality genome assembly for Dillenia turbinata (Dilleniales).</title>
        <authorList>
            <person name="Chanderbali A."/>
        </authorList>
    </citation>
    <scope>NUCLEOTIDE SEQUENCE [LARGE SCALE GENOMIC DNA]</scope>
    <source>
        <strain evidence="12">LSX21</strain>
        <tissue evidence="12">Leaf</tissue>
    </source>
</reference>
<dbReference type="Pfam" id="PF06955">
    <property type="entry name" value="XET_C"/>
    <property type="match status" value="1"/>
</dbReference>
<dbReference type="EC" id="2.4.1.207" evidence="1"/>
<keyword evidence="13" id="KW-1185">Reference proteome</keyword>
<feature type="domain" description="GH16" evidence="11">
    <location>
        <begin position="533"/>
        <end position="794"/>
    </location>
</feature>
<dbReference type="GO" id="GO:0016762">
    <property type="term" value="F:xyloglucan:xyloglucosyl transferase activity"/>
    <property type="evidence" value="ECO:0007669"/>
    <property type="project" value="UniProtKB-EC"/>
</dbReference>
<comment type="caution">
    <text evidence="12">The sequence shown here is derived from an EMBL/GenBank/DDBJ whole genome shotgun (WGS) entry which is preliminary data.</text>
</comment>
<keyword evidence="5" id="KW-1015">Disulfide bond</keyword>
<evidence type="ECO:0000259" key="11">
    <source>
        <dbReference type="PROSITE" id="PS51762"/>
    </source>
</evidence>
<evidence type="ECO:0000256" key="7">
    <source>
        <dbReference type="ARBA" id="ARBA00023295"/>
    </source>
</evidence>
<dbReference type="Proteomes" id="UP001370490">
    <property type="component" value="Unassembled WGS sequence"/>
</dbReference>
<protein>
    <recommendedName>
        <fullName evidence="1">xyloglucan:xyloglucosyl transferase</fullName>
        <ecNumber evidence="1">2.4.1.207</ecNumber>
    </recommendedName>
</protein>
<sequence>MAIARKYLCLLLVSSFLLSSAYAQFGAKAIFDLRPYLSFPGLPDPRFDPLQGQGPKLKDRDEDVERGEAVQGGKPDFVTNYGGSWELVAKSSGTVSMHLQILRTNKAIMIDATNFLPTQLELPPGKCRPFIGRDKVQLLDCWAHAVEFDIETSKLRPLKLTTNPWCSSGSVDPQGNLVQTGGWDDGGRAVRYLQACPTCEFEEYPQALSVQRWYGTQVILPDGGFIVIGGRRAFSYEYVPPKGSNNDPKTGNIFMELLRQTTDRMENNLYPFVHVSTDGNLFIFANTKSILFDLKTRRIVRTFPDINGGSRNYPASGMSALLPIRLGRNPGALIPAEVMICGGNTRDAAILAEQKNFLVADKTCGRIRITDPNPQWVMEDMPGPRHMADMLNLPNGEILLINGAKRGVSGWEFGEDPYFAPVIYYPNKPQGTRFKELRPTNIARMYHSSSAVLPDGKILVAGSNTHEKYDYLAKYPTELRVEKYSPPYLDPKLAQHRPKIQEGLSQKALGYGQRFRVQFELSDAGVTIEDIKVTMYAPPYTTHGYSMSQRLIELANFNLVPMGSGFYAVMAFAPPTSAVAPPGYYYLNVVHRGVPSKAMWSVAADFFKTMYINWGNPESAILNNGYDMQLVLDNTTGSGAKSKIGYLFGSIEMLIKLVPGNSAGTATTYYLSSTGNYHDEIDFEFLGNVSGQPYIIHTNIYTQGQGNREQQFYPWFNPCDDYHNYTIHWNPNEVVWYVDGVPIRVFRNYQSNGIPYPNKQGMRAYTSIWNADSWATRGGLVKIDWNSAPFIARYRNFLPRACWWQGSISINQCAANSTANWWTSPVYSQLSAAKLGQMNWVRQNYMVYDYCKDNIRFNGQMPPECSLPQY</sequence>
<dbReference type="AlphaFoldDB" id="A0AAN8ZTQ9"/>
<evidence type="ECO:0000256" key="9">
    <source>
        <dbReference type="SAM" id="MobiDB-lite"/>
    </source>
</evidence>
<keyword evidence="4 12" id="KW-0378">Hydrolase</keyword>
<comment type="catalytic activity">
    <reaction evidence="8">
        <text>breaks a beta-(1-&gt;4) bond in the backbone of a xyloglucan and transfers the xyloglucanyl segment on to O-4 of the non-reducing terminal glucose residue of an acceptor, which can be a xyloglucan or an oligosaccharide of xyloglucan.</text>
        <dbReference type="EC" id="2.4.1.207"/>
    </reaction>
</comment>
<dbReference type="PANTHER" id="PTHR32208:SF93">
    <property type="entry name" value="ALDEHYDE OXIDASE GLOX1"/>
    <property type="match status" value="1"/>
</dbReference>
<dbReference type="PANTHER" id="PTHR32208">
    <property type="entry name" value="SECRETED PROTEIN-RELATED"/>
    <property type="match status" value="1"/>
</dbReference>